<proteinExistence type="predicted"/>
<name>A0ABX0QDA6_9BACT</name>
<gene>
    <name evidence="1" type="ORF">F7231_07290</name>
</gene>
<protein>
    <recommendedName>
        <fullName evidence="3">Secreted protein</fullName>
    </recommendedName>
</protein>
<keyword evidence="2" id="KW-1185">Reference proteome</keyword>
<dbReference type="EMBL" id="WAEL01000002">
    <property type="protein sequence ID" value="NID09972.1"/>
    <property type="molecule type" value="Genomic_DNA"/>
</dbReference>
<organism evidence="1 2">
    <name type="scientific">Fibrivirga algicola</name>
    <dbReference type="NCBI Taxonomy" id="2950420"/>
    <lineage>
        <taxon>Bacteria</taxon>
        <taxon>Pseudomonadati</taxon>
        <taxon>Bacteroidota</taxon>
        <taxon>Cytophagia</taxon>
        <taxon>Cytophagales</taxon>
        <taxon>Spirosomataceae</taxon>
        <taxon>Fibrivirga</taxon>
    </lineage>
</organism>
<reference evidence="2" key="2">
    <citation type="submission" date="2023-07" db="EMBL/GenBank/DDBJ databases">
        <authorList>
            <person name="Jung D.-H."/>
        </authorList>
    </citation>
    <scope>NUCLEOTIDE SEQUENCE [LARGE SCALE GENOMIC DNA]</scope>
    <source>
        <strain evidence="2">JA-25</strain>
    </source>
</reference>
<accession>A0ABX0QDA6</accession>
<comment type="caution">
    <text evidence="1">The sequence shown here is derived from an EMBL/GenBank/DDBJ whole genome shotgun (WGS) entry which is preliminary data.</text>
</comment>
<sequence length="96" mass="10080">MTTYFTLVSVRNKVAVGLFFAFLSISIIADAKTYTCSCAYQDGGSTVSFDYVAVGSGCCTGATNTGSAFYSRTTGNTTTEAGYIEPSFAQSMCCGY</sequence>
<evidence type="ECO:0008006" key="3">
    <source>
        <dbReference type="Google" id="ProtNLM"/>
    </source>
</evidence>
<reference evidence="2" key="1">
    <citation type="submission" date="2019-09" db="EMBL/GenBank/DDBJ databases">
        <authorList>
            <person name="Jung D.-H."/>
        </authorList>
    </citation>
    <scope>NUCLEOTIDE SEQUENCE [LARGE SCALE GENOMIC DNA]</scope>
    <source>
        <strain evidence="2">JA-25</strain>
    </source>
</reference>
<evidence type="ECO:0000313" key="2">
    <source>
        <dbReference type="Proteomes" id="UP000606008"/>
    </source>
</evidence>
<dbReference type="RefSeq" id="WP_157510588.1">
    <property type="nucleotide sequence ID" value="NZ_WAEL01000002.1"/>
</dbReference>
<dbReference type="Proteomes" id="UP000606008">
    <property type="component" value="Unassembled WGS sequence"/>
</dbReference>
<evidence type="ECO:0000313" key="1">
    <source>
        <dbReference type="EMBL" id="NID09972.1"/>
    </source>
</evidence>